<comment type="caution">
    <text evidence="1">The sequence shown here is derived from an EMBL/GenBank/DDBJ whole genome shotgun (WGS) entry which is preliminary data.</text>
</comment>
<organism evidence="1 2">
    <name type="scientific">Cudoniella acicularis</name>
    <dbReference type="NCBI Taxonomy" id="354080"/>
    <lineage>
        <taxon>Eukaryota</taxon>
        <taxon>Fungi</taxon>
        <taxon>Dikarya</taxon>
        <taxon>Ascomycota</taxon>
        <taxon>Pezizomycotina</taxon>
        <taxon>Leotiomycetes</taxon>
        <taxon>Helotiales</taxon>
        <taxon>Tricladiaceae</taxon>
        <taxon>Cudoniella</taxon>
    </lineage>
</organism>
<proteinExistence type="predicted"/>
<protein>
    <submittedName>
        <fullName evidence="1">Uncharacterized protein</fullName>
    </submittedName>
</protein>
<dbReference type="AlphaFoldDB" id="A0A8H4RPC3"/>
<evidence type="ECO:0000313" key="1">
    <source>
        <dbReference type="EMBL" id="KAF4632515.1"/>
    </source>
</evidence>
<dbReference type="Proteomes" id="UP000566819">
    <property type="component" value="Unassembled WGS sequence"/>
</dbReference>
<evidence type="ECO:0000313" key="2">
    <source>
        <dbReference type="Proteomes" id="UP000566819"/>
    </source>
</evidence>
<gene>
    <name evidence="1" type="ORF">G7Y89_g5613</name>
</gene>
<accession>A0A8H4RPC3</accession>
<dbReference type="EMBL" id="JAAMPI010000341">
    <property type="protein sequence ID" value="KAF4632515.1"/>
    <property type="molecule type" value="Genomic_DNA"/>
</dbReference>
<name>A0A8H4RPC3_9HELO</name>
<keyword evidence="2" id="KW-1185">Reference proteome</keyword>
<sequence>MECARVFAIPLKFVENSILVLLVDETLEEWVLMEGDALELVFDEELLEEAERLTVDEWVDEGLLEDILLEDVGETVLEPFVDERLGEAWLEEVDETSFEEELLDIA</sequence>
<reference evidence="1 2" key="1">
    <citation type="submission" date="2020-03" db="EMBL/GenBank/DDBJ databases">
        <title>Draft Genome Sequence of Cudoniella acicularis.</title>
        <authorList>
            <person name="Buettner E."/>
            <person name="Kellner H."/>
        </authorList>
    </citation>
    <scope>NUCLEOTIDE SEQUENCE [LARGE SCALE GENOMIC DNA]</scope>
    <source>
        <strain evidence="1 2">DSM 108380</strain>
    </source>
</reference>